<dbReference type="InterPro" id="IPR007372">
    <property type="entry name" value="Lipid/polyisoprenoid-bd_YceI"/>
</dbReference>
<dbReference type="EMBL" id="CP001823">
    <property type="protein sequence ID" value="ACZ39555.1"/>
    <property type="molecule type" value="Genomic_DNA"/>
</dbReference>
<dbReference type="Gene3D" id="2.40.128.110">
    <property type="entry name" value="Lipid/polyisoprenoid-binding, YceI-like"/>
    <property type="match status" value="1"/>
</dbReference>
<dbReference type="InterPro" id="IPR036761">
    <property type="entry name" value="TTHA0802/YceI-like_sf"/>
</dbReference>
<dbReference type="KEGG" id="sti:Sthe_2128"/>
<dbReference type="Pfam" id="PF04264">
    <property type="entry name" value="YceI"/>
    <property type="match status" value="1"/>
</dbReference>
<evidence type="ECO:0000313" key="3">
    <source>
        <dbReference type="Proteomes" id="UP000002027"/>
    </source>
</evidence>
<feature type="domain" description="Lipid/polyisoprenoid-binding YceI-like" evidence="1">
    <location>
        <begin position="17"/>
        <end position="186"/>
    </location>
</feature>
<gene>
    <name evidence="2" type="ordered locus">Sthe_2128</name>
</gene>
<accession>D1C603</accession>
<dbReference type="SUPFAM" id="SSF101874">
    <property type="entry name" value="YceI-like"/>
    <property type="match status" value="1"/>
</dbReference>
<proteinExistence type="predicted"/>
<sequence length="188" mass="20570">MSTQQAQATQAIAGRARWEIDPVHSEIGFAVRHMMVATARGRFGEFSGHVDFDPAEPTGASVEVSINAKSIDTRNPDRDAHLRSPDFFDAENHPTITFKSRRIEAVGGDQYRVIGDLTIRGVTREVVLDTTYYGVHPDAFGGIRAGFHATTSINRFDFGLNWNAAIEAGGVVVADTVNITIDLEVVRQ</sequence>
<dbReference type="HOGENOM" id="CLU_071003_3_0_0"/>
<dbReference type="eggNOG" id="COG2353">
    <property type="taxonomic scope" value="Bacteria"/>
</dbReference>
<dbReference type="RefSeq" id="WP_012872601.1">
    <property type="nucleotide sequence ID" value="NC_013523.1"/>
</dbReference>
<dbReference type="OrthoDB" id="9811006at2"/>
<evidence type="ECO:0000313" key="2">
    <source>
        <dbReference type="EMBL" id="ACZ39555.1"/>
    </source>
</evidence>
<dbReference type="PANTHER" id="PTHR34406:SF1">
    <property type="entry name" value="PROTEIN YCEI"/>
    <property type="match status" value="1"/>
</dbReference>
<reference evidence="3" key="1">
    <citation type="submission" date="2009-11" db="EMBL/GenBank/DDBJ databases">
        <title>The complete chromosome 1 of Sphaerobacter thermophilus DSM 20745.</title>
        <authorList>
            <person name="Lucas S."/>
            <person name="Copeland A."/>
            <person name="Lapidus A."/>
            <person name="Glavina del Rio T."/>
            <person name="Dalin E."/>
            <person name="Tice H."/>
            <person name="Bruce D."/>
            <person name="Goodwin L."/>
            <person name="Pitluck S."/>
            <person name="Kyrpides N."/>
            <person name="Mavromatis K."/>
            <person name="Ivanova N."/>
            <person name="Mikhailova N."/>
            <person name="LaButti K.M."/>
            <person name="Clum A."/>
            <person name="Sun H.I."/>
            <person name="Brettin T."/>
            <person name="Detter J.C."/>
            <person name="Han C."/>
            <person name="Larimer F."/>
            <person name="Land M."/>
            <person name="Hauser L."/>
            <person name="Markowitz V."/>
            <person name="Cheng J.F."/>
            <person name="Hugenholtz P."/>
            <person name="Woyke T."/>
            <person name="Wu D."/>
            <person name="Steenblock K."/>
            <person name="Schneider S."/>
            <person name="Pukall R."/>
            <person name="Goeker M."/>
            <person name="Klenk H.P."/>
            <person name="Eisen J.A."/>
        </authorList>
    </citation>
    <scope>NUCLEOTIDE SEQUENCE [LARGE SCALE GENOMIC DNA]</scope>
    <source>
        <strain evidence="3">ATCC 49802 / DSM 20745 / S 6022</strain>
    </source>
</reference>
<organism evidence="2 3">
    <name type="scientific">Sphaerobacter thermophilus (strain ATCC 49802 / DSM 20745 / KCCM 41009 / NCIMB 13125 / S 6022)</name>
    <dbReference type="NCBI Taxonomy" id="479434"/>
    <lineage>
        <taxon>Bacteria</taxon>
        <taxon>Pseudomonadati</taxon>
        <taxon>Thermomicrobiota</taxon>
        <taxon>Thermomicrobia</taxon>
        <taxon>Sphaerobacterales</taxon>
        <taxon>Sphaerobacterineae</taxon>
        <taxon>Sphaerobacteraceae</taxon>
        <taxon>Sphaerobacter</taxon>
    </lineage>
</organism>
<reference evidence="2 3" key="2">
    <citation type="journal article" date="2010" name="Stand. Genomic Sci.">
        <title>Complete genome sequence of Desulfohalobium retbaense type strain (HR(100)).</title>
        <authorList>
            <person name="Spring S."/>
            <person name="Nolan M."/>
            <person name="Lapidus A."/>
            <person name="Glavina Del Rio T."/>
            <person name="Copeland A."/>
            <person name="Tice H."/>
            <person name="Cheng J.F."/>
            <person name="Lucas S."/>
            <person name="Land M."/>
            <person name="Chen F."/>
            <person name="Bruce D."/>
            <person name="Goodwin L."/>
            <person name="Pitluck S."/>
            <person name="Ivanova N."/>
            <person name="Mavromatis K."/>
            <person name="Mikhailova N."/>
            <person name="Pati A."/>
            <person name="Chen A."/>
            <person name="Palaniappan K."/>
            <person name="Hauser L."/>
            <person name="Chang Y.J."/>
            <person name="Jeffries C.D."/>
            <person name="Munk C."/>
            <person name="Kiss H."/>
            <person name="Chain P."/>
            <person name="Han C."/>
            <person name="Brettin T."/>
            <person name="Detter J.C."/>
            <person name="Schuler E."/>
            <person name="Goker M."/>
            <person name="Rohde M."/>
            <person name="Bristow J."/>
            <person name="Eisen J.A."/>
            <person name="Markowitz V."/>
            <person name="Hugenholtz P."/>
            <person name="Kyrpides N.C."/>
            <person name="Klenk H.P."/>
        </authorList>
    </citation>
    <scope>NUCLEOTIDE SEQUENCE [LARGE SCALE GENOMIC DNA]</scope>
    <source>
        <strain evidence="3">ATCC 49802 / DSM 20745 / S 6022</strain>
    </source>
</reference>
<protein>
    <submittedName>
        <fullName evidence="2">YceI family protein</fullName>
    </submittedName>
</protein>
<evidence type="ECO:0000259" key="1">
    <source>
        <dbReference type="SMART" id="SM00867"/>
    </source>
</evidence>
<keyword evidence="3" id="KW-1185">Reference proteome</keyword>
<name>D1C603_SPHTD</name>
<dbReference type="Proteomes" id="UP000002027">
    <property type="component" value="Chromosome 1"/>
</dbReference>
<dbReference type="InParanoid" id="D1C603"/>
<dbReference type="AlphaFoldDB" id="D1C603"/>
<dbReference type="SMART" id="SM00867">
    <property type="entry name" value="YceI"/>
    <property type="match status" value="1"/>
</dbReference>
<dbReference type="PANTHER" id="PTHR34406">
    <property type="entry name" value="PROTEIN YCEI"/>
    <property type="match status" value="1"/>
</dbReference>